<proteinExistence type="predicted"/>
<dbReference type="EMBL" id="MW182779">
    <property type="protein sequence ID" value="QTE03418.1"/>
    <property type="molecule type" value="Genomic_DNA"/>
</dbReference>
<name>A0A8A4XCA2_9VIRU</name>
<protein>
    <submittedName>
        <fullName evidence="1">Uncharacterized protein</fullName>
    </submittedName>
</protein>
<evidence type="ECO:0000313" key="1">
    <source>
        <dbReference type="EMBL" id="QTE03418.1"/>
    </source>
</evidence>
<organism evidence="1">
    <name type="scientific">Phoenicopteridae CRESS-DNA-virus sp</name>
    <dbReference type="NCBI Taxonomy" id="2815051"/>
    <lineage>
        <taxon>Viruses</taxon>
        <taxon>Monodnaviria</taxon>
        <taxon>Shotokuvirae</taxon>
        <taxon>Cressdnaviricota</taxon>
    </lineage>
</organism>
<accession>A0A8A4XCA2</accession>
<reference evidence="1" key="1">
    <citation type="submission" date="2020-10" db="EMBL/GenBank/DDBJ databases">
        <title>CRESS DNA virus dark matter in the feces of wild birds.</title>
        <authorList>
            <person name="Yang S."/>
            <person name="Zhang W."/>
        </authorList>
    </citation>
    <scope>NUCLEOTIDE SEQUENCE</scope>
    <source>
        <strain evidence="1">Fmg67cir6</strain>
    </source>
</reference>
<sequence>MLVRWHPMLQRHHFGTHQYNCWCWRYERSFKRLVSADLGHMSENLRTLVPRVNNTTVSSSFQRYACTLSPFCAANGRNWWGTQSAAGALNSWERPDLVGDAAPDVNAQGYPMGITPEQQLVTTSGLFGDTQFLVFDTGLPFDNAAFAAGYKANNYLINEYFPPAQFSGASFPGLTRVGHSVRSHFCFCQRSHCL</sequence>